<dbReference type="GO" id="GO:0006598">
    <property type="term" value="P:polyamine catabolic process"/>
    <property type="evidence" value="ECO:0007669"/>
    <property type="project" value="TreeGrafter"/>
</dbReference>
<sequence length="437" mass="47792">MANRRIRVMWSDLNGLSHGRYVPERRIHDHGHHAVTTLTMGINRDILPVEGYAADVGFPDLSTVPLAGTRHPGWEPDTDVMIADLEFGGGPLALSPRGALVRAVEAWRALGYEPMLGYELEFYVMRPDASAPGGHAPLVLPSHRVYGVGLGGIDPELTFALFDAAETSELEIEGIMAEFSPGQMEMNLRYGPALDAADRAFIAKDLIREIAHRHGHWATFMGRPMADTVGSGLHVNFSLIPTGGGRNVFDDPSGEHGMSSLMRQCIGGLLAHYEALAALSAPTINSYKRLMPGIIAGYWANWGLDNRISTMRVPGERGEATRIENRMPCGSANVYLAAAAMLNAALLGVVDGLDCGEPQRGDGDAEPNTDRHTPHTLPDALDAFEADTVLCEAMGHDLVRAYLAIRRDEVRRWEETGNAWSVEEITDWELDEYLPFF</sequence>
<dbReference type="SMART" id="SM01230">
    <property type="entry name" value="Gln-synt_C"/>
    <property type="match status" value="1"/>
</dbReference>
<accession>A0A6J6C732</accession>
<dbReference type="Pfam" id="PF00120">
    <property type="entry name" value="Gln-synt_C"/>
    <property type="match status" value="1"/>
</dbReference>
<organism evidence="3">
    <name type="scientific">freshwater metagenome</name>
    <dbReference type="NCBI Taxonomy" id="449393"/>
    <lineage>
        <taxon>unclassified sequences</taxon>
        <taxon>metagenomes</taxon>
        <taxon>ecological metagenomes</taxon>
    </lineage>
</organism>
<dbReference type="AlphaFoldDB" id="A0A6J6C732"/>
<dbReference type="InterPro" id="IPR014746">
    <property type="entry name" value="Gln_synth/guanido_kin_cat_dom"/>
</dbReference>
<dbReference type="PANTHER" id="PTHR43785">
    <property type="entry name" value="GAMMA-GLUTAMYLPUTRESCINE SYNTHETASE"/>
    <property type="match status" value="1"/>
</dbReference>
<dbReference type="Gene3D" id="3.30.590.10">
    <property type="entry name" value="Glutamine synthetase/guanido kinase, catalytic domain"/>
    <property type="match status" value="1"/>
</dbReference>
<evidence type="ECO:0000313" key="3">
    <source>
        <dbReference type="EMBL" id="CAB4546108.1"/>
    </source>
</evidence>
<dbReference type="SUPFAM" id="SSF55931">
    <property type="entry name" value="Glutamine synthetase/guanido kinase"/>
    <property type="match status" value="1"/>
</dbReference>
<dbReference type="InterPro" id="IPR008146">
    <property type="entry name" value="Gln_synth_cat_dom"/>
</dbReference>
<name>A0A6J6C732_9ZZZZ</name>
<dbReference type="PANTHER" id="PTHR43785:SF12">
    <property type="entry name" value="TYPE-1 GLUTAMINE SYNTHETASE 2"/>
    <property type="match status" value="1"/>
</dbReference>
<dbReference type="GO" id="GO:0006542">
    <property type="term" value="P:glutamine biosynthetic process"/>
    <property type="evidence" value="ECO:0007669"/>
    <property type="project" value="TreeGrafter"/>
</dbReference>
<dbReference type="GO" id="GO:0004356">
    <property type="term" value="F:glutamine synthetase activity"/>
    <property type="evidence" value="ECO:0007669"/>
    <property type="project" value="InterPro"/>
</dbReference>
<keyword evidence="1" id="KW-0436">Ligase</keyword>
<gene>
    <name evidence="3" type="ORF">UFOPK1493_00690</name>
</gene>
<evidence type="ECO:0000256" key="1">
    <source>
        <dbReference type="ARBA" id="ARBA00022598"/>
    </source>
</evidence>
<feature type="domain" description="GS catalytic" evidence="2">
    <location>
        <begin position="96"/>
        <end position="437"/>
    </location>
</feature>
<dbReference type="PROSITE" id="PS51987">
    <property type="entry name" value="GS_CATALYTIC"/>
    <property type="match status" value="1"/>
</dbReference>
<reference evidence="3" key="1">
    <citation type="submission" date="2020-05" db="EMBL/GenBank/DDBJ databases">
        <authorList>
            <person name="Chiriac C."/>
            <person name="Salcher M."/>
            <person name="Ghai R."/>
            <person name="Kavagutti S V."/>
        </authorList>
    </citation>
    <scope>NUCLEOTIDE SEQUENCE</scope>
</reference>
<proteinExistence type="predicted"/>
<evidence type="ECO:0000259" key="2">
    <source>
        <dbReference type="PROSITE" id="PS51987"/>
    </source>
</evidence>
<dbReference type="EMBL" id="CAEZSR010000015">
    <property type="protein sequence ID" value="CAB4546108.1"/>
    <property type="molecule type" value="Genomic_DNA"/>
</dbReference>
<protein>
    <submittedName>
        <fullName evidence="3">Unannotated protein</fullName>
    </submittedName>
</protein>